<evidence type="ECO:0000313" key="1">
    <source>
        <dbReference type="EMBL" id="JAE14753.1"/>
    </source>
</evidence>
<protein>
    <submittedName>
        <fullName evidence="1">Uncharacterized protein</fullName>
    </submittedName>
</protein>
<sequence>MRLVPCLQFFQELCHVITRRWKPLEINKQRMHKLNGKHYLQARNKNG</sequence>
<dbReference type="EMBL" id="GBRH01183143">
    <property type="protein sequence ID" value="JAE14753.1"/>
    <property type="molecule type" value="Transcribed_RNA"/>
</dbReference>
<organism evidence="1">
    <name type="scientific">Arundo donax</name>
    <name type="common">Giant reed</name>
    <name type="synonym">Donax arundinaceus</name>
    <dbReference type="NCBI Taxonomy" id="35708"/>
    <lineage>
        <taxon>Eukaryota</taxon>
        <taxon>Viridiplantae</taxon>
        <taxon>Streptophyta</taxon>
        <taxon>Embryophyta</taxon>
        <taxon>Tracheophyta</taxon>
        <taxon>Spermatophyta</taxon>
        <taxon>Magnoliopsida</taxon>
        <taxon>Liliopsida</taxon>
        <taxon>Poales</taxon>
        <taxon>Poaceae</taxon>
        <taxon>PACMAD clade</taxon>
        <taxon>Arundinoideae</taxon>
        <taxon>Arundineae</taxon>
        <taxon>Arundo</taxon>
    </lineage>
</organism>
<proteinExistence type="predicted"/>
<reference evidence="1" key="2">
    <citation type="journal article" date="2015" name="Data Brief">
        <title>Shoot transcriptome of the giant reed, Arundo donax.</title>
        <authorList>
            <person name="Barrero R.A."/>
            <person name="Guerrero F.D."/>
            <person name="Moolhuijzen P."/>
            <person name="Goolsby J.A."/>
            <person name="Tidwell J."/>
            <person name="Bellgard S.E."/>
            <person name="Bellgard M.I."/>
        </authorList>
    </citation>
    <scope>NUCLEOTIDE SEQUENCE</scope>
    <source>
        <tissue evidence="1">Shoot tissue taken approximately 20 cm above the soil surface</tissue>
    </source>
</reference>
<dbReference type="AlphaFoldDB" id="A0A0A9G271"/>
<accession>A0A0A9G271</accession>
<reference evidence="1" key="1">
    <citation type="submission" date="2014-09" db="EMBL/GenBank/DDBJ databases">
        <authorList>
            <person name="Magalhaes I.L.F."/>
            <person name="Oliveira U."/>
            <person name="Santos F.R."/>
            <person name="Vidigal T.H.D.A."/>
            <person name="Brescovit A.D."/>
            <person name="Santos A.J."/>
        </authorList>
    </citation>
    <scope>NUCLEOTIDE SEQUENCE</scope>
    <source>
        <tissue evidence="1">Shoot tissue taken approximately 20 cm above the soil surface</tissue>
    </source>
</reference>
<name>A0A0A9G271_ARUDO</name>